<accession>A0A3D9L0J8</accession>
<name>A0A3D9L0J8_MARFU</name>
<dbReference type="AlphaFoldDB" id="A0A3D9L0J8"/>
<dbReference type="RefSeq" id="WP_115869949.1">
    <property type="nucleotide sequence ID" value="NZ_QREG01000025.1"/>
</dbReference>
<sequence>MRKIQNLFLFALVISTALFTACGESGGDDPKSEKELTLEALAGTWTLDGSASQFANTGLDGSGTTVVISETGFTIDGGLKEYVSQGSFSVTEEGTLSAGAVTIASTSIELDGDVSVSLNAAKTQITVSFNTKQSEGRVNGIGAFVLVFVKAS</sequence>
<dbReference type="OrthoDB" id="980971at2"/>
<protein>
    <recommendedName>
        <fullName evidence="4">Lipocalin-like protein</fullName>
    </recommendedName>
</protein>
<reference evidence="2 3" key="1">
    <citation type="submission" date="2018-07" db="EMBL/GenBank/DDBJ databases">
        <title>Genomic Encyclopedia of Type Strains, Phase IV (KMG-IV): sequencing the most valuable type-strain genomes for metagenomic binning, comparative biology and taxonomic classification.</title>
        <authorList>
            <person name="Goeker M."/>
        </authorList>
    </citation>
    <scope>NUCLEOTIDE SEQUENCE [LARGE SCALE GENOMIC DNA]</scope>
    <source>
        <strain evidence="2 3">DSM 4134</strain>
    </source>
</reference>
<organism evidence="2 3">
    <name type="scientific">Marinoscillum furvescens DSM 4134</name>
    <dbReference type="NCBI Taxonomy" id="1122208"/>
    <lineage>
        <taxon>Bacteria</taxon>
        <taxon>Pseudomonadati</taxon>
        <taxon>Bacteroidota</taxon>
        <taxon>Cytophagia</taxon>
        <taxon>Cytophagales</taxon>
        <taxon>Reichenbachiellaceae</taxon>
        <taxon>Marinoscillum</taxon>
    </lineage>
</organism>
<evidence type="ECO:0000256" key="1">
    <source>
        <dbReference type="SAM" id="SignalP"/>
    </source>
</evidence>
<proteinExistence type="predicted"/>
<dbReference type="EMBL" id="QREG01000025">
    <property type="protein sequence ID" value="RED93415.1"/>
    <property type="molecule type" value="Genomic_DNA"/>
</dbReference>
<feature type="chain" id="PRO_5017729362" description="Lipocalin-like protein" evidence="1">
    <location>
        <begin position="21"/>
        <end position="152"/>
    </location>
</feature>
<evidence type="ECO:0000313" key="3">
    <source>
        <dbReference type="Proteomes" id="UP000256779"/>
    </source>
</evidence>
<evidence type="ECO:0008006" key="4">
    <source>
        <dbReference type="Google" id="ProtNLM"/>
    </source>
</evidence>
<gene>
    <name evidence="2" type="ORF">C7460_12560</name>
</gene>
<feature type="signal peptide" evidence="1">
    <location>
        <begin position="1"/>
        <end position="20"/>
    </location>
</feature>
<evidence type="ECO:0000313" key="2">
    <source>
        <dbReference type="EMBL" id="RED93415.1"/>
    </source>
</evidence>
<dbReference type="Proteomes" id="UP000256779">
    <property type="component" value="Unassembled WGS sequence"/>
</dbReference>
<keyword evidence="3" id="KW-1185">Reference proteome</keyword>
<dbReference type="PROSITE" id="PS51257">
    <property type="entry name" value="PROKAR_LIPOPROTEIN"/>
    <property type="match status" value="1"/>
</dbReference>
<comment type="caution">
    <text evidence="2">The sequence shown here is derived from an EMBL/GenBank/DDBJ whole genome shotgun (WGS) entry which is preliminary data.</text>
</comment>
<keyword evidence="1" id="KW-0732">Signal</keyword>